<dbReference type="STRING" id="1618563.UU12_C0046G0006"/>
<gene>
    <name evidence="1" type="ORF">UU12_C0046G0006</name>
</gene>
<accession>A0A0G0W1V7</accession>
<organism evidence="1 2">
    <name type="scientific">Candidatus Woesebacteria bacterium GW2011_GWA2_40_7b</name>
    <dbReference type="NCBI Taxonomy" id="1618563"/>
    <lineage>
        <taxon>Bacteria</taxon>
        <taxon>Candidatus Woeseibacteriota</taxon>
    </lineage>
</organism>
<dbReference type="SUPFAM" id="SSF53335">
    <property type="entry name" value="S-adenosyl-L-methionine-dependent methyltransferases"/>
    <property type="match status" value="1"/>
</dbReference>
<dbReference type="EMBL" id="LBZK01000046">
    <property type="protein sequence ID" value="KKR69202.1"/>
    <property type="molecule type" value="Genomic_DNA"/>
</dbReference>
<evidence type="ECO:0000313" key="2">
    <source>
        <dbReference type="Proteomes" id="UP000034562"/>
    </source>
</evidence>
<dbReference type="Proteomes" id="UP000034562">
    <property type="component" value="Unassembled WGS sequence"/>
</dbReference>
<feature type="non-terminal residue" evidence="1">
    <location>
        <position position="131"/>
    </location>
</feature>
<name>A0A0G0W1V7_9BACT</name>
<dbReference type="AlphaFoldDB" id="A0A0G0W1V7"/>
<proteinExistence type="predicted"/>
<protein>
    <recommendedName>
        <fullName evidence="3">PABS domain-containing protein</fullName>
    </recommendedName>
</protein>
<comment type="caution">
    <text evidence="1">The sequence shown here is derived from an EMBL/GenBank/DDBJ whole genome shotgun (WGS) entry which is preliminary data.</text>
</comment>
<sequence>MIGTKILEERESKYNGHLRVVKNIGLGTYIQAEGLTQSGGIVETIWKSTLKRIHKSLATNHKTLILGLGGGTVAKLIRKLWPKAKITGVDIDPLIVELGKKYLGMGKYDVDIQIADALRFFINHQSPITNH</sequence>
<evidence type="ECO:0000313" key="1">
    <source>
        <dbReference type="EMBL" id="KKR69202.1"/>
    </source>
</evidence>
<reference evidence="1 2" key="1">
    <citation type="journal article" date="2015" name="Nature">
        <title>rRNA introns, odd ribosomes, and small enigmatic genomes across a large radiation of phyla.</title>
        <authorList>
            <person name="Brown C.T."/>
            <person name="Hug L.A."/>
            <person name="Thomas B.C."/>
            <person name="Sharon I."/>
            <person name="Castelle C.J."/>
            <person name="Singh A."/>
            <person name="Wilkins M.J."/>
            <person name="Williams K.H."/>
            <person name="Banfield J.F."/>
        </authorList>
    </citation>
    <scope>NUCLEOTIDE SEQUENCE [LARGE SCALE GENOMIC DNA]</scope>
</reference>
<dbReference type="InterPro" id="IPR029063">
    <property type="entry name" value="SAM-dependent_MTases_sf"/>
</dbReference>
<dbReference type="Gene3D" id="3.40.50.150">
    <property type="entry name" value="Vaccinia Virus protein VP39"/>
    <property type="match status" value="1"/>
</dbReference>
<evidence type="ECO:0008006" key="3">
    <source>
        <dbReference type="Google" id="ProtNLM"/>
    </source>
</evidence>
<dbReference type="Pfam" id="PF01564">
    <property type="entry name" value="Spermine_synth"/>
    <property type="match status" value="1"/>
</dbReference>